<keyword evidence="1" id="KW-0732">Signal</keyword>
<feature type="chain" id="PRO_5031226400" evidence="1">
    <location>
        <begin position="17"/>
        <end position="132"/>
    </location>
</feature>
<proteinExistence type="predicted"/>
<reference evidence="2" key="1">
    <citation type="submission" date="2021-01" db="EMBL/GenBank/DDBJ databases">
        <authorList>
            <person name="Corre E."/>
            <person name="Pelletier E."/>
            <person name="Niang G."/>
            <person name="Scheremetjew M."/>
            <person name="Finn R."/>
            <person name="Kale V."/>
            <person name="Holt S."/>
            <person name="Cochrane G."/>
            <person name="Meng A."/>
            <person name="Brown T."/>
            <person name="Cohen L."/>
        </authorList>
    </citation>
    <scope>NUCLEOTIDE SEQUENCE</scope>
    <source>
        <strain evidence="2">CCMP3276</strain>
    </source>
</reference>
<dbReference type="AlphaFoldDB" id="A0A7S0T7U8"/>
<protein>
    <submittedName>
        <fullName evidence="2">Uncharacterized protein</fullName>
    </submittedName>
</protein>
<feature type="signal peptide" evidence="1">
    <location>
        <begin position="1"/>
        <end position="16"/>
    </location>
</feature>
<sequence>MLAFVALISLHSGVSRGPVLGNESRVIGKERSFRDAPCTCMNMSPSDREDLSQNVGDRRVLFFSTLASIDSPHGRSQNRKHQTFPANNAQQELVFEPPPDDSLPSVDSILDVFDGQPILNNRPRHRKPRSHS</sequence>
<evidence type="ECO:0000313" key="2">
    <source>
        <dbReference type="EMBL" id="CAD8726362.1"/>
    </source>
</evidence>
<dbReference type="EMBL" id="HBFE01003684">
    <property type="protein sequence ID" value="CAD8726362.1"/>
    <property type="molecule type" value="Transcribed_RNA"/>
</dbReference>
<organism evidence="2">
    <name type="scientific">Erythrolobus madagascarensis</name>
    <dbReference type="NCBI Taxonomy" id="708628"/>
    <lineage>
        <taxon>Eukaryota</taxon>
        <taxon>Rhodophyta</taxon>
        <taxon>Bangiophyceae</taxon>
        <taxon>Porphyridiales</taxon>
        <taxon>Porphyridiaceae</taxon>
        <taxon>Erythrolobus</taxon>
    </lineage>
</organism>
<gene>
    <name evidence="2" type="ORF">EMAD1354_LOCUS2442</name>
</gene>
<accession>A0A7S0T7U8</accession>
<evidence type="ECO:0000256" key="1">
    <source>
        <dbReference type="SAM" id="SignalP"/>
    </source>
</evidence>
<name>A0A7S0T7U8_9RHOD</name>